<evidence type="ECO:0000256" key="13">
    <source>
        <dbReference type="ARBA" id="ARBA00023235"/>
    </source>
</evidence>
<keyword evidence="7" id="KW-0479">Metal-binding</keyword>
<dbReference type="Proteomes" id="UP000193685">
    <property type="component" value="Unassembled WGS sequence"/>
</dbReference>
<evidence type="ECO:0000256" key="2">
    <source>
        <dbReference type="ARBA" id="ARBA00001913"/>
    </source>
</evidence>
<dbReference type="Gene3D" id="3.30.565.10">
    <property type="entry name" value="Histidine kinase-like ATPase, C-terminal domain"/>
    <property type="match status" value="1"/>
</dbReference>
<dbReference type="PROSITE" id="PS00177">
    <property type="entry name" value="TOPOISOMERASE_II"/>
    <property type="match status" value="1"/>
</dbReference>
<dbReference type="Pfam" id="PF16898">
    <property type="entry name" value="TOPRIM_C"/>
    <property type="match status" value="1"/>
</dbReference>
<evidence type="ECO:0000256" key="9">
    <source>
        <dbReference type="ARBA" id="ARBA00022840"/>
    </source>
</evidence>
<dbReference type="CDD" id="cd00187">
    <property type="entry name" value="TOP4c"/>
    <property type="match status" value="1"/>
</dbReference>
<dbReference type="Gene3D" id="3.30.1360.40">
    <property type="match status" value="1"/>
</dbReference>
<feature type="region of interest" description="Disordered" evidence="17">
    <location>
        <begin position="1435"/>
        <end position="1565"/>
    </location>
</feature>
<keyword evidence="12 15" id="KW-0238">DNA-binding</keyword>
<feature type="domain" description="Toprim" evidence="18">
    <location>
        <begin position="561"/>
        <end position="675"/>
    </location>
</feature>
<evidence type="ECO:0000256" key="1">
    <source>
        <dbReference type="ARBA" id="ARBA00000185"/>
    </source>
</evidence>
<dbReference type="InterPro" id="IPR006171">
    <property type="entry name" value="TOPRIM_dom"/>
</dbReference>
<evidence type="ECO:0000256" key="4">
    <source>
        <dbReference type="ARBA" id="ARBA00011080"/>
    </source>
</evidence>
<dbReference type="PROSITE" id="PS52040">
    <property type="entry name" value="TOPO_IIA"/>
    <property type="match status" value="1"/>
</dbReference>
<dbReference type="GO" id="GO:0005524">
    <property type="term" value="F:ATP binding"/>
    <property type="evidence" value="ECO:0007669"/>
    <property type="project" value="UniProtKB-UniRule"/>
</dbReference>
<dbReference type="GO" id="GO:0000819">
    <property type="term" value="P:sister chromatid segregation"/>
    <property type="evidence" value="ECO:0007669"/>
    <property type="project" value="TreeGrafter"/>
</dbReference>
<dbReference type="GO" id="GO:0003918">
    <property type="term" value="F:DNA topoisomerase type II (double strand cut, ATP-hydrolyzing) activity"/>
    <property type="evidence" value="ECO:0007669"/>
    <property type="project" value="UniProtKB-UniRule"/>
</dbReference>
<dbReference type="STRING" id="56484.A0A1Y2F1P2"/>
<dbReference type="PANTHER" id="PTHR10169:SF38">
    <property type="entry name" value="DNA TOPOISOMERASE 2"/>
    <property type="match status" value="1"/>
</dbReference>
<evidence type="ECO:0000259" key="19">
    <source>
        <dbReference type="PROSITE" id="PS52040"/>
    </source>
</evidence>
<evidence type="ECO:0000256" key="11">
    <source>
        <dbReference type="ARBA" id="ARBA00023029"/>
    </source>
</evidence>
<dbReference type="Gene3D" id="3.90.199.10">
    <property type="entry name" value="Topoisomerase II, domain 5"/>
    <property type="match status" value="1"/>
</dbReference>
<dbReference type="GO" id="GO:0046872">
    <property type="term" value="F:metal ion binding"/>
    <property type="evidence" value="ECO:0007669"/>
    <property type="project" value="UniProtKB-KW"/>
</dbReference>
<evidence type="ECO:0000313" key="20">
    <source>
        <dbReference type="EMBL" id="ORY77812.1"/>
    </source>
</evidence>
<dbReference type="OMA" id="TWTQDFK"/>
<dbReference type="InterPro" id="IPR050634">
    <property type="entry name" value="DNA_Topoisomerase_II"/>
</dbReference>
<dbReference type="Gene3D" id="1.10.268.10">
    <property type="entry name" value="Topoisomerase, domain 3"/>
    <property type="match status" value="1"/>
</dbReference>
<dbReference type="GO" id="GO:0005634">
    <property type="term" value="C:nucleus"/>
    <property type="evidence" value="ECO:0007669"/>
    <property type="project" value="TreeGrafter"/>
</dbReference>
<dbReference type="SUPFAM" id="SSF55874">
    <property type="entry name" value="ATPase domain of HSP90 chaperone/DNA topoisomerase II/histidine kinase"/>
    <property type="match status" value="1"/>
</dbReference>
<dbReference type="SUPFAM" id="SSF54211">
    <property type="entry name" value="Ribosomal protein S5 domain 2-like"/>
    <property type="match status" value="1"/>
</dbReference>
<evidence type="ECO:0000256" key="17">
    <source>
        <dbReference type="SAM" id="MobiDB-lite"/>
    </source>
</evidence>
<evidence type="ECO:0000256" key="14">
    <source>
        <dbReference type="ARBA" id="ARBA00053943"/>
    </source>
</evidence>
<dbReference type="CDD" id="cd03481">
    <property type="entry name" value="TopoIIA_Trans_ScTopoIIA"/>
    <property type="match status" value="1"/>
</dbReference>
<feature type="compositionally biased region" description="Low complexity" evidence="17">
    <location>
        <begin position="1468"/>
        <end position="1502"/>
    </location>
</feature>
<name>A0A1Y2F1P2_PROLT</name>
<keyword evidence="11 15" id="KW-0799">Topoisomerase</keyword>
<dbReference type="FunFam" id="3.40.50.670:FF:000001">
    <property type="entry name" value="DNA topoisomerase 2"/>
    <property type="match status" value="2"/>
</dbReference>
<keyword evidence="9 16" id="KW-0067">ATP-binding</keyword>
<feature type="region of interest" description="Disordered" evidence="17">
    <location>
        <begin position="63"/>
        <end position="137"/>
    </location>
</feature>
<comment type="catalytic activity">
    <reaction evidence="1 15 16">
        <text>ATP-dependent breakage, passage and rejoining of double-stranded DNA.</text>
        <dbReference type="EC" id="5.6.2.2"/>
    </reaction>
</comment>
<dbReference type="EC" id="5.6.2.2" evidence="5 16"/>
<comment type="cofactor">
    <cofactor evidence="2">
        <name>Ca(2+)</name>
        <dbReference type="ChEBI" id="CHEBI:29108"/>
    </cofactor>
</comment>
<dbReference type="InterPro" id="IPR018522">
    <property type="entry name" value="TopoIIA_CS"/>
</dbReference>
<dbReference type="CDD" id="cd03365">
    <property type="entry name" value="TOPRIM_TopoIIA"/>
    <property type="match status" value="1"/>
</dbReference>
<comment type="cofactor">
    <cofactor evidence="3">
        <name>Mg(2+)</name>
        <dbReference type="ChEBI" id="CHEBI:18420"/>
    </cofactor>
</comment>
<dbReference type="GO" id="GO:0000712">
    <property type="term" value="P:resolution of meiotic recombination intermediates"/>
    <property type="evidence" value="ECO:0007669"/>
    <property type="project" value="TreeGrafter"/>
</dbReference>
<dbReference type="FunFam" id="3.30.1360.40:FF:000003">
    <property type="entry name" value="DNA topoisomerase 2"/>
    <property type="match status" value="1"/>
</dbReference>
<sequence>MLIRRAWTNRINRNPRTLLLRPSTAFQNSRRVAAQSPSTTTHPNNLFHASFSASAAAHDKAAMSSDDGDYSFGAYEPSPAPKKTTKRAQTMDSDEDSVVISKPAAKKQKPVKRKEPLDEVDDNESMAPTPKAKKGGASDMYQKLTQLEHVIKRPDTYIGSIETQQNEMWSYNAATTAMEFKKMSMVPGLFKIYDEILVNAADNKQRDPDMDTLKVDFDREANTITVQNNGRGIPVEMHAKEKMYIPELIFGHLLTSSNYDDDQKKTTGGRNGYGAKLANIFSTEFTLETADKKNGKKYIQTWSENMSKMTKPKITSFKSGEYTRITFKPDLAKFGMEKMDDDLEGIFKRRVYDLAGCVPGIKVFLNGERIKLKSFKEYANMYVSSLPEREKPPPLIYERTNDRWEVAFTVSEGQFNQVSFVNSIATTKGGTHVNHVADQIVSKIIAEYSKKNKKAQALKAFQVKQHMWLFVNCKIENPAFDSQTKETLTLKATQFGSKCSLSEDFMKKVMKSGILDDITRQSDLRADKAMKKTDGSKRTRITGMAKLEDANRAGTKDAERCTLILTEGDSAKTLAIAGMSVVGRDHFGVFPLRGKLLNVRDAAAAQISANVEIQNIKTILGLQHGKKYTSVKDLRYGHLMIMTDQDHDGSHIKGLIINYFECYYPSLLEIPGFLVEFITPIVRCTKGKEQVSFFTLPEYEHWKEQVQPGKEWKIKYFKGLGTSDTADAKKYFSDLDKHLKEFHTLQEGDAALISLAFSKKKADDRKEWLRLFKPGTFMDHNVDKIPIADFINKELILFSMADNIRSIPNVMDGFKPGQRKILFACFKRKLKAEIKVAQLCGYVGEHTAYHHGEVSLAQTIVGLAQSFVGANNINVLMPNGQFGTRHQGGKDAASARYIFTDLARITKKIFCEADMPLLNYLSDDGLMVEPEWYAPVLPMLLVNGTSGIGTGWSTDIPNFNPKDITANLRALMKGEPVQRMRPWYRGFRGEIADGKDEGNFKSVGQIAEIDDNTLEITELPIGFWTQNMKEFLEKGIAGDEKTPSWIKDYADNSTESKVHFTVTLADKALKDVVKAGLIEKFKLTENISMKNLVAFDPEGRIKRYSSAEEILQEFYHIRLQMYQKRKDWMAADLERQHDRLSNQARFVQMIISKELIVSGKKKAALVQELKELKFTSFPTKKGAQVAGETEETVEEAEAAESDGPDHGFDYLLGMAIWSLTKERVEKLLRDRSVKESELNALLKLNAKDLWLSDLDAFEAEWEGILEADLILQSSTDTIKKKARGSKLAGKGKVAAKKRKAESDDDADDMDFSPVKKVVKKAKPASREQSVAAKASPAATKPKPIKAKLEITKTSPISVLADEEIKPKVLSKKPPVKKASRVVSDDDDDVYNFVNTKAAAVKPQAAPVKKSEAPTLFEDSDDDLFSKVNAMAKKSVVKAKPALVKEQSLSISDESDVPVSKPKAKPKAKPAASKATSMTSSDSDVPVSKPKAKAKPAAVRKQASPAQSDDSDVESVKAKSSTKAPTSRPGRAAATKNQIIIESDEDDEGSLAASESEPSDEDDYED</sequence>
<dbReference type="PRINTS" id="PR00418">
    <property type="entry name" value="TPI2FAMILY"/>
</dbReference>
<evidence type="ECO:0000259" key="18">
    <source>
        <dbReference type="PROSITE" id="PS50880"/>
    </source>
</evidence>
<comment type="caution">
    <text evidence="20">The sequence shown here is derived from an EMBL/GenBank/DDBJ whole genome shotgun (WGS) entry which is preliminary data.</text>
</comment>
<keyword evidence="21" id="KW-1185">Reference proteome</keyword>
<dbReference type="Gene3D" id="3.30.1490.30">
    <property type="match status" value="1"/>
</dbReference>
<evidence type="ECO:0000256" key="3">
    <source>
        <dbReference type="ARBA" id="ARBA00001946"/>
    </source>
</evidence>
<dbReference type="InterPro" id="IPR036890">
    <property type="entry name" value="HATPase_C_sf"/>
</dbReference>
<dbReference type="FunFam" id="3.30.230.10:FF:000008">
    <property type="entry name" value="DNA topoisomerase 2"/>
    <property type="match status" value="1"/>
</dbReference>
<dbReference type="SMART" id="SM00433">
    <property type="entry name" value="TOP2c"/>
    <property type="match status" value="1"/>
</dbReference>
<dbReference type="InterPro" id="IPR014721">
    <property type="entry name" value="Ribsml_uS5_D2-typ_fold_subgr"/>
</dbReference>
<dbReference type="SUPFAM" id="SSF56719">
    <property type="entry name" value="Type II DNA topoisomerase"/>
    <property type="match status" value="1"/>
</dbReference>
<organism evidence="20 21">
    <name type="scientific">Protomyces lactucae-debilis</name>
    <dbReference type="NCBI Taxonomy" id="2754530"/>
    <lineage>
        <taxon>Eukaryota</taxon>
        <taxon>Fungi</taxon>
        <taxon>Dikarya</taxon>
        <taxon>Ascomycota</taxon>
        <taxon>Taphrinomycotina</taxon>
        <taxon>Taphrinomycetes</taxon>
        <taxon>Taphrinales</taxon>
        <taxon>Protomycetaceae</taxon>
        <taxon>Protomyces</taxon>
    </lineage>
</organism>
<dbReference type="InterPro" id="IPR020568">
    <property type="entry name" value="Ribosomal_Su5_D2-typ_SF"/>
</dbReference>
<keyword evidence="13 15" id="KW-0413">Isomerase</keyword>
<gene>
    <name evidence="20" type="ORF">BCR37DRAFT_122846</name>
</gene>
<reference evidence="20 21" key="1">
    <citation type="submission" date="2016-07" db="EMBL/GenBank/DDBJ databases">
        <title>Pervasive Adenine N6-methylation of Active Genes in Fungi.</title>
        <authorList>
            <consortium name="DOE Joint Genome Institute"/>
            <person name="Mondo S.J."/>
            <person name="Dannebaum R.O."/>
            <person name="Kuo R.C."/>
            <person name="Labutti K."/>
            <person name="Haridas S."/>
            <person name="Kuo A."/>
            <person name="Salamov A."/>
            <person name="Ahrendt S.R."/>
            <person name="Lipzen A."/>
            <person name="Sullivan W."/>
            <person name="Andreopoulos W.B."/>
            <person name="Clum A."/>
            <person name="Lindquist E."/>
            <person name="Daum C."/>
            <person name="Ramamoorthy G.K."/>
            <person name="Gryganskyi A."/>
            <person name="Culley D."/>
            <person name="Magnuson J.K."/>
            <person name="James T.Y."/>
            <person name="O'Malley M.A."/>
            <person name="Stajich J.E."/>
            <person name="Spatafora J.W."/>
            <person name="Visel A."/>
            <person name="Grigoriev I.V."/>
        </authorList>
    </citation>
    <scope>NUCLEOTIDE SEQUENCE [LARGE SCALE GENOMIC DNA]</scope>
    <source>
        <strain evidence="20 21">12-1054</strain>
    </source>
</reference>
<comment type="similarity">
    <text evidence="4 16">Belongs to the type II topoisomerase family.</text>
</comment>
<proteinExistence type="inferred from homology"/>
<dbReference type="InterPro" id="IPR013757">
    <property type="entry name" value="Topo_IIA_A_a_sf"/>
</dbReference>
<dbReference type="Pfam" id="PF00204">
    <property type="entry name" value="DNA_gyraseB"/>
    <property type="match status" value="1"/>
</dbReference>
<dbReference type="InterPro" id="IPR013758">
    <property type="entry name" value="Topo_IIA_A/C_ab"/>
</dbReference>
<dbReference type="FunFam" id="3.30.1490.30:FF:000001">
    <property type="entry name" value="DNA topoisomerase 2"/>
    <property type="match status" value="1"/>
</dbReference>
<dbReference type="PRINTS" id="PR01158">
    <property type="entry name" value="TOPISMRASEII"/>
</dbReference>
<dbReference type="InterPro" id="IPR013506">
    <property type="entry name" value="Topo_IIA_bsu_dom2"/>
</dbReference>
<dbReference type="RefSeq" id="XP_040723197.1">
    <property type="nucleotide sequence ID" value="XM_040866009.1"/>
</dbReference>
<accession>A0A1Y2F1P2</accession>
<dbReference type="InterPro" id="IPR031660">
    <property type="entry name" value="TOPRIM_C"/>
</dbReference>
<feature type="region of interest" description="Disordered" evidence="17">
    <location>
        <begin position="1401"/>
        <end position="1420"/>
    </location>
</feature>
<evidence type="ECO:0000256" key="5">
    <source>
        <dbReference type="ARBA" id="ARBA00012895"/>
    </source>
</evidence>
<dbReference type="SMART" id="SM00434">
    <property type="entry name" value="TOP4c"/>
    <property type="match status" value="1"/>
</dbReference>
<protein>
    <recommendedName>
        <fullName evidence="6 16">DNA topoisomerase 2</fullName>
        <ecNumber evidence="5 16">5.6.2.2</ecNumber>
    </recommendedName>
</protein>
<feature type="compositionally biased region" description="Acidic residues" evidence="17">
    <location>
        <begin position="1556"/>
        <end position="1565"/>
    </location>
</feature>
<dbReference type="InterPro" id="IPR034157">
    <property type="entry name" value="TOPRIM_TopoII"/>
</dbReference>
<keyword evidence="10" id="KW-0460">Magnesium</keyword>
<dbReference type="InterPro" id="IPR002205">
    <property type="entry name" value="Topo_IIA_dom_A"/>
</dbReference>
<dbReference type="FunFam" id="3.90.199.10:FF:000002">
    <property type="entry name" value="DNA topoisomerase 2"/>
    <property type="match status" value="1"/>
</dbReference>
<dbReference type="InterPro" id="IPR013760">
    <property type="entry name" value="Topo_IIA-like_dom_sf"/>
</dbReference>
<dbReference type="InterPro" id="IPR003594">
    <property type="entry name" value="HATPase_dom"/>
</dbReference>
<dbReference type="GO" id="GO:0003677">
    <property type="term" value="F:DNA binding"/>
    <property type="evidence" value="ECO:0007669"/>
    <property type="project" value="UniProtKB-UniRule"/>
</dbReference>
<keyword evidence="8 16" id="KW-0547">Nucleotide-binding</keyword>
<dbReference type="GO" id="GO:0006265">
    <property type="term" value="P:DNA topological change"/>
    <property type="evidence" value="ECO:0007669"/>
    <property type="project" value="UniProtKB-UniRule"/>
</dbReference>
<evidence type="ECO:0000313" key="21">
    <source>
        <dbReference type="Proteomes" id="UP000193685"/>
    </source>
</evidence>
<evidence type="ECO:0000256" key="15">
    <source>
        <dbReference type="PROSITE-ProRule" id="PRU01384"/>
    </source>
</evidence>
<dbReference type="OrthoDB" id="276498at2759"/>
<dbReference type="FunFam" id="3.30.565.10:FF:000004">
    <property type="entry name" value="DNA topoisomerase 2"/>
    <property type="match status" value="1"/>
</dbReference>
<dbReference type="PANTHER" id="PTHR10169">
    <property type="entry name" value="DNA TOPOISOMERASE/GYRASE"/>
    <property type="match status" value="1"/>
</dbReference>
<evidence type="ECO:0000256" key="6">
    <source>
        <dbReference type="ARBA" id="ARBA00019635"/>
    </source>
</evidence>
<dbReference type="CDD" id="cd16930">
    <property type="entry name" value="HATPase_TopII-like"/>
    <property type="match status" value="1"/>
</dbReference>
<evidence type="ECO:0000256" key="10">
    <source>
        <dbReference type="ARBA" id="ARBA00022842"/>
    </source>
</evidence>
<dbReference type="EMBL" id="MCFI01000019">
    <property type="protein sequence ID" value="ORY77812.1"/>
    <property type="molecule type" value="Genomic_DNA"/>
</dbReference>
<dbReference type="InterPro" id="IPR013759">
    <property type="entry name" value="Topo_IIA_B_C"/>
</dbReference>
<feature type="domain" description="Topo IIA-type catalytic" evidence="19">
    <location>
        <begin position="807"/>
        <end position="1254"/>
    </location>
</feature>
<comment type="subunit">
    <text evidence="16">Homodimer.</text>
</comment>
<feature type="active site" description="O-(5'-phospho-DNA)-tyrosine intermediate" evidence="15">
    <location>
        <position position="897"/>
    </location>
</feature>
<dbReference type="InterPro" id="IPR001154">
    <property type="entry name" value="TopoII_euk"/>
</dbReference>
<dbReference type="GeneID" id="63782608"/>
<dbReference type="Pfam" id="PF01751">
    <property type="entry name" value="Toprim"/>
    <property type="match status" value="1"/>
</dbReference>
<dbReference type="InterPro" id="IPR001241">
    <property type="entry name" value="Topo_IIA"/>
</dbReference>
<evidence type="ECO:0000256" key="7">
    <source>
        <dbReference type="ARBA" id="ARBA00022723"/>
    </source>
</evidence>
<dbReference type="Pfam" id="PF02518">
    <property type="entry name" value="HATPase_c"/>
    <property type="match status" value="1"/>
</dbReference>
<evidence type="ECO:0000256" key="12">
    <source>
        <dbReference type="ARBA" id="ARBA00023125"/>
    </source>
</evidence>
<comment type="function">
    <text evidence="14 16">Control of topological states of DNA by transient breakage and subsequent rejoining of DNA strands. Topoisomerase II makes double-strand breaks.</text>
</comment>
<evidence type="ECO:0000256" key="8">
    <source>
        <dbReference type="ARBA" id="ARBA00022741"/>
    </source>
</evidence>
<dbReference type="Pfam" id="PF00521">
    <property type="entry name" value="DNA_topoisoIV"/>
    <property type="match status" value="1"/>
</dbReference>
<dbReference type="SMART" id="SM00387">
    <property type="entry name" value="HATPase_c"/>
    <property type="match status" value="1"/>
</dbReference>
<feature type="region of interest" description="Disordered" evidence="17">
    <location>
        <begin position="1289"/>
        <end position="1338"/>
    </location>
</feature>
<evidence type="ECO:0000256" key="16">
    <source>
        <dbReference type="RuleBase" id="RU362094"/>
    </source>
</evidence>
<dbReference type="Gene3D" id="3.40.50.670">
    <property type="match status" value="1"/>
</dbReference>
<dbReference type="Gene3D" id="3.30.230.10">
    <property type="match status" value="1"/>
</dbReference>
<dbReference type="PROSITE" id="PS50880">
    <property type="entry name" value="TOPRIM"/>
    <property type="match status" value="1"/>
</dbReference>